<name>A0ABU4QCR5_9GAMM</name>
<keyword evidence="2" id="KW-1185">Reference proteome</keyword>
<dbReference type="EMBL" id="JAWXXR010000001">
    <property type="protein sequence ID" value="MDX6017217.1"/>
    <property type="molecule type" value="Genomic_DNA"/>
</dbReference>
<organism evidence="1 2">
    <name type="scientific">Shewanella indica</name>
    <dbReference type="NCBI Taxonomy" id="768528"/>
    <lineage>
        <taxon>Bacteria</taxon>
        <taxon>Pseudomonadati</taxon>
        <taxon>Pseudomonadota</taxon>
        <taxon>Gammaproteobacteria</taxon>
        <taxon>Alteromonadales</taxon>
        <taxon>Shewanellaceae</taxon>
        <taxon>Shewanella</taxon>
    </lineage>
</organism>
<reference evidence="1 2" key="1">
    <citation type="submission" date="2023-11" db="EMBL/GenBank/DDBJ databases">
        <title>MicrobeMod: A computational toolkit for identifying prokaryotic methylation and restriction-modification with nanopore sequencing.</title>
        <authorList>
            <person name="Crits-Christoph A."/>
            <person name="Kang S.C."/>
            <person name="Lee H."/>
            <person name="Ostrov N."/>
        </authorList>
    </citation>
    <scope>NUCLEOTIDE SEQUENCE [LARGE SCALE GENOMIC DNA]</scope>
    <source>
        <strain evidence="1 2">ATCC BAA-2732</strain>
    </source>
</reference>
<proteinExistence type="predicted"/>
<evidence type="ECO:0000313" key="1">
    <source>
        <dbReference type="EMBL" id="MDX6017217.1"/>
    </source>
</evidence>
<accession>A0ABU4QCR5</accession>
<gene>
    <name evidence="1" type="ORF">SIL79_12875</name>
</gene>
<comment type="caution">
    <text evidence="1">The sequence shown here is derived from an EMBL/GenBank/DDBJ whole genome shotgun (WGS) entry which is preliminary data.</text>
</comment>
<protein>
    <submittedName>
        <fullName evidence="1">Zinc ribbon domain-containing protein</fullName>
    </submittedName>
</protein>
<dbReference type="InterPro" id="IPR027417">
    <property type="entry name" value="P-loop_NTPase"/>
</dbReference>
<evidence type="ECO:0000313" key="2">
    <source>
        <dbReference type="Proteomes" id="UP001272773"/>
    </source>
</evidence>
<dbReference type="GeneID" id="88624417"/>
<sequence length="574" mass="66568">MPQGSQQQSVDNDEYLSKFLDNSQYEERADYLSEEQLNEWTAKNSEHFEHIQHKLIQVGAKLISGPRGTGKTHQMKCAFNRCSRDQNLPLPIYVTFNHYLRLETYLHEKSNALNIFHAWVLCKILKSAIDTYDSNISDTDLSRENINSFILDIERNQYNEKYNKLISKVSIILVQSLIYRILGETHRKRAILLLDDAALTLTHDYMVEFFDIFRSIKSMRISPKASVYPGTTQYGPRFHVGQDAERVSIWMDVQEKDFIPFMKKVTEKRFDEDLTLSEDELILFMYASFGNPRAYINLIRSYLDSNKSSTQQKINTIIQDHTSNIISEYKSIADKITQYKSFIDIGHDFLLKIINLLKDLNYKNQTEKGESFRKNITLGIEDIDEKAERMIKFLIEAGLLFELPSVSHGSERKLRRFVPHIALLIEQKALFKSRGFSVKKLISILSSTSEKHPLRRKFNSVLSKEAISNIKLDLPACNHCGTSRIADGQKFCHICGKELVEPSIFKECMSKKLVELPFTKFQHKVIALSKFLTIEDVLVADDAIERLKKVRRVGPKYAEKIVNKINSWTNEFLY</sequence>
<dbReference type="Gene3D" id="3.40.50.300">
    <property type="entry name" value="P-loop containing nucleotide triphosphate hydrolases"/>
    <property type="match status" value="1"/>
</dbReference>
<dbReference type="Proteomes" id="UP001272773">
    <property type="component" value="Unassembled WGS sequence"/>
</dbReference>
<dbReference type="SUPFAM" id="SSF52540">
    <property type="entry name" value="P-loop containing nucleoside triphosphate hydrolases"/>
    <property type="match status" value="1"/>
</dbReference>
<dbReference type="RefSeq" id="WP_319619324.1">
    <property type="nucleotide sequence ID" value="NZ_JAWXXR010000001.1"/>
</dbReference>